<organism evidence="2 3">
    <name type="scientific">Amborella trichopoda</name>
    <dbReference type="NCBI Taxonomy" id="13333"/>
    <lineage>
        <taxon>Eukaryota</taxon>
        <taxon>Viridiplantae</taxon>
        <taxon>Streptophyta</taxon>
        <taxon>Embryophyta</taxon>
        <taxon>Tracheophyta</taxon>
        <taxon>Spermatophyta</taxon>
        <taxon>Magnoliopsida</taxon>
        <taxon>Amborellales</taxon>
        <taxon>Amborellaceae</taxon>
        <taxon>Amborella</taxon>
    </lineage>
</organism>
<dbReference type="EMBL" id="KI394661">
    <property type="protein sequence ID" value="ERN02242.1"/>
    <property type="molecule type" value="Genomic_DNA"/>
</dbReference>
<sequence>MGTEVVVGEILNEWHLVVWMRGGQKGEERPKDLNGNEQEGCRLGCKGNKAGTHPMRGEWGGGEAWDFCWIPKVAGPRFFPNQETRRGWGGWRCGGQEGRKDKCPRGGASERIEGKAREGEGKEGTERSGWAWHIDSHGKGKRREKGEERRREVCGAERRSRGEEGWGPKKKGRRGYKMEVDKGRGRMERPALGGRRGLRGAPADLERVVMEGGEGGWLQEKEKSENDCAMVSPWRRWSCGRAISRDGRSRSKAIGLKMG</sequence>
<dbReference type="OMA" id="RMERSAW"/>
<accession>W1NXB2</accession>
<feature type="compositionally biased region" description="Basic and acidic residues" evidence="1">
    <location>
        <begin position="134"/>
        <end position="167"/>
    </location>
</feature>
<dbReference type="Proteomes" id="UP000017836">
    <property type="component" value="Unassembled WGS sequence"/>
</dbReference>
<evidence type="ECO:0000313" key="2">
    <source>
        <dbReference type="EMBL" id="ERN02242.1"/>
    </source>
</evidence>
<evidence type="ECO:0000256" key="1">
    <source>
        <dbReference type="SAM" id="MobiDB-lite"/>
    </source>
</evidence>
<proteinExistence type="predicted"/>
<dbReference type="HOGENOM" id="CLU_1074937_0_0_1"/>
<reference evidence="3" key="1">
    <citation type="journal article" date="2013" name="Science">
        <title>The Amborella genome and the evolution of flowering plants.</title>
        <authorList>
            <consortium name="Amborella Genome Project"/>
        </authorList>
    </citation>
    <scope>NUCLEOTIDE SEQUENCE [LARGE SCALE GENOMIC DNA]</scope>
</reference>
<feature type="compositionally biased region" description="Basic and acidic residues" evidence="1">
    <location>
        <begin position="97"/>
        <end position="126"/>
    </location>
</feature>
<gene>
    <name evidence="2" type="ORF">AMTR_s00045p00226090</name>
</gene>
<dbReference type="Gramene" id="ERN02242">
    <property type="protein sequence ID" value="ERN02242"/>
    <property type="gene ID" value="AMTR_s00045p00226090"/>
</dbReference>
<evidence type="ECO:0000313" key="3">
    <source>
        <dbReference type="Proteomes" id="UP000017836"/>
    </source>
</evidence>
<feature type="region of interest" description="Disordered" evidence="1">
    <location>
        <begin position="90"/>
        <end position="177"/>
    </location>
</feature>
<name>W1NXB2_AMBTC</name>
<keyword evidence="3" id="KW-1185">Reference proteome</keyword>
<dbReference type="AlphaFoldDB" id="W1NXB2"/>
<protein>
    <submittedName>
        <fullName evidence="2">Uncharacterized protein</fullName>
    </submittedName>
</protein>